<evidence type="ECO:0000256" key="2">
    <source>
        <dbReference type="ARBA" id="ARBA00022737"/>
    </source>
</evidence>
<dbReference type="InterPro" id="IPR015505">
    <property type="entry name" value="Coronin"/>
</dbReference>
<dbReference type="Gene3D" id="2.130.10.10">
    <property type="entry name" value="YVTN repeat-like/Quinoprotein amine dehydrogenase"/>
    <property type="match status" value="1"/>
</dbReference>
<dbReference type="Pfam" id="PF00400">
    <property type="entry name" value="WD40"/>
    <property type="match status" value="3"/>
</dbReference>
<gene>
    <name evidence="9" type="ORF">P4O66_005306</name>
</gene>
<evidence type="ECO:0000313" key="10">
    <source>
        <dbReference type="Proteomes" id="UP001239994"/>
    </source>
</evidence>
<dbReference type="SMART" id="SM00320">
    <property type="entry name" value="WD40"/>
    <property type="match status" value="3"/>
</dbReference>
<dbReference type="PROSITE" id="PS50082">
    <property type="entry name" value="WD_REPEATS_2"/>
    <property type="match status" value="2"/>
</dbReference>
<dbReference type="PROSITE" id="PS00678">
    <property type="entry name" value="WD_REPEATS_1"/>
    <property type="match status" value="1"/>
</dbReference>
<dbReference type="InterPro" id="IPR015943">
    <property type="entry name" value="WD40/YVTN_repeat-like_dom_sf"/>
</dbReference>
<feature type="region of interest" description="Disordered" evidence="7">
    <location>
        <begin position="481"/>
        <end position="553"/>
    </location>
</feature>
<comment type="similarity">
    <text evidence="5">Belongs to the WD repeat coronin family.</text>
</comment>
<feature type="compositionally biased region" description="Basic and acidic residues" evidence="7">
    <location>
        <begin position="481"/>
        <end position="490"/>
    </location>
</feature>
<evidence type="ECO:0000256" key="5">
    <source>
        <dbReference type="RuleBase" id="RU280818"/>
    </source>
</evidence>
<dbReference type="FunFam" id="2.130.10.10:FF:000003">
    <property type="entry name" value="Coronin"/>
    <property type="match status" value="1"/>
</dbReference>
<accession>A0AAD9E6G8</accession>
<proteinExistence type="inferred from homology"/>
<dbReference type="InterPro" id="IPR019775">
    <property type="entry name" value="WD40_repeat_CS"/>
</dbReference>
<feature type="repeat" description="WD" evidence="4">
    <location>
        <begin position="1028"/>
        <end position="1070"/>
    </location>
</feature>
<evidence type="ECO:0000256" key="1">
    <source>
        <dbReference type="ARBA" id="ARBA00022574"/>
    </source>
</evidence>
<dbReference type="PANTHER" id="PTHR10856">
    <property type="entry name" value="CORONIN"/>
    <property type="match status" value="1"/>
</dbReference>
<feature type="region of interest" description="Disordered" evidence="7">
    <location>
        <begin position="1"/>
        <end position="222"/>
    </location>
</feature>
<dbReference type="SMART" id="SM01166">
    <property type="entry name" value="DUF1899"/>
    <property type="match status" value="1"/>
</dbReference>
<reference evidence="9" key="1">
    <citation type="submission" date="2023-03" db="EMBL/GenBank/DDBJ databases">
        <title>Electrophorus voltai genome.</title>
        <authorList>
            <person name="Bian C."/>
        </authorList>
    </citation>
    <scope>NUCLEOTIDE SEQUENCE</scope>
    <source>
        <strain evidence="9">CB-2022</strain>
        <tissue evidence="9">Muscle</tissue>
    </source>
</reference>
<evidence type="ECO:0000256" key="3">
    <source>
        <dbReference type="ARBA" id="ARBA00023054"/>
    </source>
</evidence>
<feature type="region of interest" description="Disordered" evidence="7">
    <location>
        <begin position="435"/>
        <end position="459"/>
    </location>
</feature>
<dbReference type="PANTHER" id="PTHR10856:SF10">
    <property type="entry name" value="CORONIN-1C"/>
    <property type="match status" value="1"/>
</dbReference>
<name>A0AAD9E6G8_9TELE</name>
<evidence type="ECO:0000256" key="6">
    <source>
        <dbReference type="SAM" id="Coils"/>
    </source>
</evidence>
<feature type="compositionally biased region" description="Low complexity" evidence="7">
    <location>
        <begin position="1"/>
        <end position="14"/>
    </location>
</feature>
<keyword evidence="3 6" id="KW-0175">Coiled coil</keyword>
<sequence>MGQSQSSVEEQQGGPASLEEKGPSPDPGGAGEEGNAGRLTCGEGEDQAGVAGERLDAGPGLDPVAPTVAHHSCSHTEVNPPTEWVRLQAEDEEREGGKERGGGEGGRAEALASQQMNDSGAFERSSEEVGSSKPVPGSVAEMEIESSVNDGQEWKEVPHQQDDTQNLEKDPPSKEEIVRCQESRASFGEENDEEQVKHKLDSDSEVTDNFKTQEGNGIKQSTVMTSDLRSFAFMETTGEDFTNEMPVLMTEESFRAMKEHLEPQNDLPQKICPTLSSTAETSPHLQEQPVATVVLSHSGSPKEDSGGPSVSIAFRENLPLKWNPAISESQGKRIPEDLESPRIPVIKQQTVSPDHGCDTEILSDVTALDLADRSEHKALDMSIEEMPDSSNAGDSYLKYVTTEVRETTNNFGSIKEQEVTYSELKVSKLGQMVSSPDYNPVDETVAGERRTKPDSLDKAPLVLPYPMGLKWEENWAEEKHSSASDLDKLSKTTHRVTDASCDGPPSGGVGMREKPQPGSAREGAVSHGYKSDLVPSTVTERELFPRAGIGNDKVEEMAHPQTEKMSKDFVAMLNPKTKMLLTPDIRESTENGLDPRLAIYTVIGSTGTLFKERERGRDESLSVSLSDSLTLAKISGTVMSSDKDGDKQLSENTASERDVGKVTTSSERDLDEPSAIMSEKDRNQSPGEMTSPETDRARQCIEKCISSVTDIQQETSGSSSPSEPICNPYITTGHEKDRLEKLSLLLHVQSKTCVSWVDSFPRMDRDEVENVTNETNQSMVSTEALTDPVEDSFECAIAEEAVMQTPKLKNPASLLDVQNSPPVCSRQHDAGQNKLAQATGEPPTSGPDNGQLNQTDQSNATNQSLSATYSSITAKENVQSPLKSGHVSDLIKETEKMHEKMREWSRPPEARADVTSDPAQSVKVAQMKAAFDPPKKSTGKTLESKQSVRKDMSRRVVRQSKFRHVFGQAAKNDQCYDDIRVSRVTWDSAFCAVNPKFVAIIVEASGGGAFLVLPLQKAGRIDKSYPTVCGHTGPVLDIDWCPHNDQVIASGSEDCTIMVWQIPENGLVTSMSEPVVVLEGHSKRVGIITWHPTARNVLLSAGCDNMIMIWNVGTGEALITLEDMHPDVIFSACWNRNGSLICTACKDKKIRVIDPRKEELIAEKDKAHEGARPMRAIFLADGNIFTTGFSRMSERQLALWNPQNMEEPITVHEMDTSNGVLLPFYDPDTNVVYLCGKGDSSIRYFEITEEAPFVHYLNTFTTKEPQRGMGYMPKRGLDVNKCEIARFYKLQERKCEPIIMTVPRKSDLFQDDLYPDTAGPDCALEAEEWFEGKNGEPILISLKHGYIPGKNRDLKVVKKNVLDNKPKAGKNVENAHPTKTATHVATAPSIKSEEKMDEVLKEIKSLRELVSSQEKRIAKLEEQLSKMDI</sequence>
<dbReference type="GO" id="GO:0051015">
    <property type="term" value="F:actin filament binding"/>
    <property type="evidence" value="ECO:0007669"/>
    <property type="project" value="TreeGrafter"/>
</dbReference>
<feature type="compositionally biased region" description="Basic and acidic residues" evidence="7">
    <location>
        <begin position="942"/>
        <end position="951"/>
    </location>
</feature>
<evidence type="ECO:0000313" key="9">
    <source>
        <dbReference type="EMBL" id="KAK1806821.1"/>
    </source>
</evidence>
<feature type="repeat" description="WD" evidence="4">
    <location>
        <begin position="1078"/>
        <end position="1120"/>
    </location>
</feature>
<dbReference type="InterPro" id="IPR001680">
    <property type="entry name" value="WD40_rpt"/>
</dbReference>
<dbReference type="InterPro" id="IPR015048">
    <property type="entry name" value="DUF1899"/>
</dbReference>
<feature type="region of interest" description="Disordered" evidence="7">
    <location>
        <begin position="929"/>
        <end position="951"/>
    </location>
</feature>
<feature type="domain" description="DUF1899" evidence="8">
    <location>
        <begin position="955"/>
        <end position="1019"/>
    </location>
</feature>
<feature type="region of interest" description="Disordered" evidence="7">
    <location>
        <begin position="638"/>
        <end position="697"/>
    </location>
</feature>
<feature type="compositionally biased region" description="Basic and acidic residues" evidence="7">
    <location>
        <begin position="446"/>
        <end position="457"/>
    </location>
</feature>
<dbReference type="Proteomes" id="UP001239994">
    <property type="component" value="Unassembled WGS sequence"/>
</dbReference>
<feature type="compositionally biased region" description="Polar residues" evidence="7">
    <location>
        <begin position="846"/>
        <end position="858"/>
    </location>
</feature>
<feature type="region of interest" description="Disordered" evidence="7">
    <location>
        <begin position="818"/>
        <end position="858"/>
    </location>
</feature>
<dbReference type="GO" id="GO:0007015">
    <property type="term" value="P:actin filament organization"/>
    <property type="evidence" value="ECO:0007669"/>
    <property type="project" value="TreeGrafter"/>
</dbReference>
<feature type="compositionally biased region" description="Basic and acidic residues" evidence="7">
    <location>
        <begin position="641"/>
        <end position="660"/>
    </location>
</feature>
<dbReference type="SUPFAM" id="SSF50978">
    <property type="entry name" value="WD40 repeat-like"/>
    <property type="match status" value="1"/>
</dbReference>
<dbReference type="EMBL" id="JAROKS010000001">
    <property type="protein sequence ID" value="KAK1806821.1"/>
    <property type="molecule type" value="Genomic_DNA"/>
</dbReference>
<evidence type="ECO:0000256" key="7">
    <source>
        <dbReference type="SAM" id="MobiDB-lite"/>
    </source>
</evidence>
<dbReference type="Pfam" id="PF08953">
    <property type="entry name" value="DUF1899"/>
    <property type="match status" value="1"/>
</dbReference>
<keyword evidence="1 4" id="KW-0853">WD repeat</keyword>
<keyword evidence="2 5" id="KW-0677">Repeat</keyword>
<keyword evidence="10" id="KW-1185">Reference proteome</keyword>
<comment type="caution">
    <text evidence="9">The sequence shown here is derived from an EMBL/GenBank/DDBJ whole genome shotgun (WGS) entry which is preliminary data.</text>
</comment>
<dbReference type="GO" id="GO:0001755">
    <property type="term" value="P:neural crest cell migration"/>
    <property type="evidence" value="ECO:0007669"/>
    <property type="project" value="TreeGrafter"/>
</dbReference>
<evidence type="ECO:0000259" key="8">
    <source>
        <dbReference type="SMART" id="SM01166"/>
    </source>
</evidence>
<feature type="coiled-coil region" evidence="6">
    <location>
        <begin position="1389"/>
        <end position="1423"/>
    </location>
</feature>
<dbReference type="PROSITE" id="PS50294">
    <property type="entry name" value="WD_REPEATS_REGION"/>
    <property type="match status" value="2"/>
</dbReference>
<feature type="compositionally biased region" description="Basic and acidic residues" evidence="7">
    <location>
        <begin position="152"/>
        <end position="182"/>
    </location>
</feature>
<feature type="compositionally biased region" description="Polar residues" evidence="7">
    <location>
        <begin position="207"/>
        <end position="222"/>
    </location>
</feature>
<dbReference type="InterPro" id="IPR036322">
    <property type="entry name" value="WD40_repeat_dom_sf"/>
</dbReference>
<evidence type="ECO:0000256" key="4">
    <source>
        <dbReference type="PROSITE-ProRule" id="PRU00221"/>
    </source>
</evidence>
<dbReference type="SMART" id="SM01167">
    <property type="entry name" value="DUF1900"/>
    <property type="match status" value="1"/>
</dbReference>
<organism evidence="9 10">
    <name type="scientific">Electrophorus voltai</name>
    <dbReference type="NCBI Taxonomy" id="2609070"/>
    <lineage>
        <taxon>Eukaryota</taxon>
        <taxon>Metazoa</taxon>
        <taxon>Chordata</taxon>
        <taxon>Craniata</taxon>
        <taxon>Vertebrata</taxon>
        <taxon>Euteleostomi</taxon>
        <taxon>Actinopterygii</taxon>
        <taxon>Neopterygii</taxon>
        <taxon>Teleostei</taxon>
        <taxon>Ostariophysi</taxon>
        <taxon>Gymnotiformes</taxon>
        <taxon>Gymnotoidei</taxon>
        <taxon>Gymnotidae</taxon>
        <taxon>Electrophorus</taxon>
    </lineage>
</organism>
<dbReference type="Pfam" id="PF16300">
    <property type="entry name" value="WD40_4"/>
    <property type="match status" value="1"/>
</dbReference>
<protein>
    <recommendedName>
        <fullName evidence="5">Coronin</fullName>
    </recommendedName>
</protein>